<evidence type="ECO:0000256" key="3">
    <source>
        <dbReference type="ARBA" id="ARBA00022801"/>
    </source>
</evidence>
<dbReference type="SUPFAM" id="SSF50156">
    <property type="entry name" value="PDZ domain-like"/>
    <property type="match status" value="1"/>
</dbReference>
<feature type="region of interest" description="Disordered" evidence="4">
    <location>
        <begin position="385"/>
        <end position="425"/>
    </location>
</feature>
<dbReference type="Pfam" id="PF00595">
    <property type="entry name" value="PDZ"/>
    <property type="match status" value="1"/>
</dbReference>
<reference evidence="6 7" key="1">
    <citation type="submission" date="2016-10" db="EMBL/GenBank/DDBJ databases">
        <authorList>
            <person name="Cai Z."/>
        </authorList>
    </citation>
    <scope>NUCLEOTIDE SEQUENCE [LARGE SCALE GENOMIC DNA]</scope>
</reference>
<proteinExistence type="inferred from homology"/>
<dbReference type="PANTHER" id="PTHR22939">
    <property type="entry name" value="SERINE PROTEASE FAMILY S1C HTRA-RELATED"/>
    <property type="match status" value="1"/>
</dbReference>
<dbReference type="GO" id="GO:0004252">
    <property type="term" value="F:serine-type endopeptidase activity"/>
    <property type="evidence" value="ECO:0007669"/>
    <property type="project" value="InterPro"/>
</dbReference>
<dbReference type="SMART" id="SM00228">
    <property type="entry name" value="PDZ"/>
    <property type="match status" value="1"/>
</dbReference>
<dbReference type="InterPro" id="IPR009003">
    <property type="entry name" value="Peptidase_S1_PA"/>
</dbReference>
<evidence type="ECO:0000256" key="4">
    <source>
        <dbReference type="SAM" id="MobiDB-lite"/>
    </source>
</evidence>
<dbReference type="InterPro" id="IPR001478">
    <property type="entry name" value="PDZ"/>
</dbReference>
<evidence type="ECO:0000259" key="5">
    <source>
        <dbReference type="PROSITE" id="PS50106"/>
    </source>
</evidence>
<name>A0A383WEY9_TETOB</name>
<dbReference type="SUPFAM" id="SSF50494">
    <property type="entry name" value="Trypsin-like serine proteases"/>
    <property type="match status" value="1"/>
</dbReference>
<evidence type="ECO:0000256" key="1">
    <source>
        <dbReference type="ARBA" id="ARBA00010541"/>
    </source>
</evidence>
<dbReference type="PROSITE" id="PS50106">
    <property type="entry name" value="PDZ"/>
    <property type="match status" value="1"/>
</dbReference>
<dbReference type="STRING" id="3088.A0A383WEY9"/>
<dbReference type="Gene3D" id="2.30.42.10">
    <property type="match status" value="1"/>
</dbReference>
<dbReference type="InterPro" id="IPR036034">
    <property type="entry name" value="PDZ_sf"/>
</dbReference>
<dbReference type="Proteomes" id="UP000256970">
    <property type="component" value="Unassembled WGS sequence"/>
</dbReference>
<dbReference type="Gene3D" id="2.40.10.10">
    <property type="entry name" value="Trypsin-like serine proteases"/>
    <property type="match status" value="1"/>
</dbReference>
<gene>
    <name evidence="6" type="ORF">BQ4739_LOCUS16549</name>
</gene>
<keyword evidence="2" id="KW-0645">Protease</keyword>
<feature type="compositionally biased region" description="Low complexity" evidence="4">
    <location>
        <begin position="385"/>
        <end position="399"/>
    </location>
</feature>
<feature type="compositionally biased region" description="Low complexity" evidence="4">
    <location>
        <begin position="283"/>
        <end position="298"/>
    </location>
</feature>
<dbReference type="AlphaFoldDB" id="A0A383WEY9"/>
<comment type="similarity">
    <text evidence="1">Belongs to the peptidase S1C family.</text>
</comment>
<feature type="compositionally biased region" description="Low complexity" evidence="4">
    <location>
        <begin position="411"/>
        <end position="425"/>
    </location>
</feature>
<dbReference type="Pfam" id="PF13365">
    <property type="entry name" value="Trypsin_2"/>
    <property type="match status" value="1"/>
</dbReference>
<dbReference type="EMBL" id="FNXT01001250">
    <property type="protein sequence ID" value="SZX76187.1"/>
    <property type="molecule type" value="Genomic_DNA"/>
</dbReference>
<dbReference type="Gene3D" id="2.40.10.120">
    <property type="match status" value="1"/>
</dbReference>
<sequence length="714" mass="70627">MHKSLIVGLLGLGRHRLRAGNCSRTLCQSSSASSGQAACQEAATVAPPAASASAPRQLLSPPHGRHYLPAAVLSQLAPQALPAAAASVVALQRQGCVSITVQCSPTAAGTQILVINGAASGGSSSSGSGGSKAAAALSSTATAAAAGAWPTLPTWLFGFACGSAAASAMEYNYLKPQPAAAADGGSWHSLARYSALAHGASSSSGSSQLLSSRLTDISFPGSDSSSHTTQDSSSSSSWSNSLLGSMSAGLGYLQQLSRLGAASAHASAVPYPDSRLLPTPWEQQGQPGSSSIAGPAAAAAGSNDGDAVLMRSSISAAAAAAGPAVVHLVAAGAARGPAAAAAGLGPGWADGRAQGSGFIYDPRGFILTNAHVVLGTPPAAALAAATAATRWPQQQQQQQRHTSTSLRPQPASSSSSSSNPSAAAAGGVSAGGLRVHLADGRVLPGRLVALDAASDLAVVAVDAPQPLPCARLGDSHRLRVGEWVVALGSPLLLRQSVTAGIVSAVARQGSELGLASTRTEFIQTDAAINVGNSGGPLVNLDGEVKAAAADGVSFAIPMHTIQELLSEIARHGRVLRPYVGITMAEVAASRMAQLREACPDFPPGVAAGIVVTRVAPGSPAAAAGLREDDVIVAAAAPGSAPGQLGGAAGLSVADLADALRDAIGGSLDLVVVREQRQQQQQVAGAAAAAQSGAGSSSRYVYVTLTVRPVEAPSS</sequence>
<organism evidence="6 7">
    <name type="scientific">Tetradesmus obliquus</name>
    <name type="common">Green alga</name>
    <name type="synonym">Acutodesmus obliquus</name>
    <dbReference type="NCBI Taxonomy" id="3088"/>
    <lineage>
        <taxon>Eukaryota</taxon>
        <taxon>Viridiplantae</taxon>
        <taxon>Chlorophyta</taxon>
        <taxon>core chlorophytes</taxon>
        <taxon>Chlorophyceae</taxon>
        <taxon>CS clade</taxon>
        <taxon>Sphaeropleales</taxon>
        <taxon>Scenedesmaceae</taxon>
        <taxon>Tetradesmus</taxon>
    </lineage>
</organism>
<protein>
    <recommendedName>
        <fullName evidence="5">PDZ domain-containing protein</fullName>
    </recommendedName>
</protein>
<feature type="domain" description="PDZ" evidence="5">
    <location>
        <begin position="565"/>
        <end position="662"/>
    </location>
</feature>
<dbReference type="GO" id="GO:0006508">
    <property type="term" value="P:proteolysis"/>
    <property type="evidence" value="ECO:0007669"/>
    <property type="project" value="UniProtKB-KW"/>
</dbReference>
<keyword evidence="3" id="KW-0378">Hydrolase</keyword>
<dbReference type="InterPro" id="IPR043504">
    <property type="entry name" value="Peptidase_S1_PA_chymotrypsin"/>
</dbReference>
<evidence type="ECO:0000256" key="2">
    <source>
        <dbReference type="ARBA" id="ARBA00022670"/>
    </source>
</evidence>
<keyword evidence="7" id="KW-1185">Reference proteome</keyword>
<dbReference type="PANTHER" id="PTHR22939:SF125">
    <property type="entry name" value="PROTEASE DO-LIKE 14-RELATED"/>
    <property type="match status" value="1"/>
</dbReference>
<evidence type="ECO:0000313" key="7">
    <source>
        <dbReference type="Proteomes" id="UP000256970"/>
    </source>
</evidence>
<accession>A0A383WEY9</accession>
<evidence type="ECO:0000313" key="6">
    <source>
        <dbReference type="EMBL" id="SZX76187.1"/>
    </source>
</evidence>
<dbReference type="InterPro" id="IPR001940">
    <property type="entry name" value="Peptidase_S1C"/>
</dbReference>
<feature type="region of interest" description="Disordered" evidence="4">
    <location>
        <begin position="274"/>
        <end position="298"/>
    </location>
</feature>
<dbReference type="PRINTS" id="PR00834">
    <property type="entry name" value="PROTEASES2C"/>
</dbReference>